<feature type="domain" description="Response regulatory" evidence="8">
    <location>
        <begin position="6"/>
        <end position="117"/>
    </location>
</feature>
<dbReference type="PANTHER" id="PTHR32071">
    <property type="entry name" value="TRANSCRIPTIONAL REGULATORY PROTEIN"/>
    <property type="match status" value="1"/>
</dbReference>
<evidence type="ECO:0000259" key="8">
    <source>
        <dbReference type="PROSITE" id="PS50110"/>
    </source>
</evidence>
<dbReference type="EMBL" id="CP001281">
    <property type="protein sequence ID" value="ACK53142.1"/>
    <property type="molecule type" value="Genomic_DNA"/>
</dbReference>
<dbReference type="PROSITE" id="PS50110">
    <property type="entry name" value="RESPONSE_REGULATORY"/>
    <property type="match status" value="1"/>
</dbReference>
<dbReference type="SUPFAM" id="SSF46689">
    <property type="entry name" value="Homeodomain-like"/>
    <property type="match status" value="1"/>
</dbReference>
<evidence type="ECO:0000313" key="10">
    <source>
        <dbReference type="Proteomes" id="UP000002186"/>
    </source>
</evidence>
<dbReference type="Pfam" id="PF25601">
    <property type="entry name" value="AAA_lid_14"/>
    <property type="match status" value="1"/>
</dbReference>
<gene>
    <name evidence="9" type="ordered locus">Tmz1t_0358</name>
</gene>
<dbReference type="InterPro" id="IPR003593">
    <property type="entry name" value="AAA+_ATPase"/>
</dbReference>
<dbReference type="InterPro" id="IPR025662">
    <property type="entry name" value="Sigma_54_int_dom_ATP-bd_1"/>
</dbReference>
<keyword evidence="6" id="KW-0597">Phosphoprotein</keyword>
<dbReference type="KEGG" id="tmz:Tmz1t_0358"/>
<keyword evidence="1" id="KW-0547">Nucleotide-binding</keyword>
<evidence type="ECO:0000256" key="5">
    <source>
        <dbReference type="ARBA" id="ARBA00023163"/>
    </source>
</evidence>
<dbReference type="PROSITE" id="PS00688">
    <property type="entry name" value="SIGMA54_INTERACT_3"/>
    <property type="match status" value="1"/>
</dbReference>
<keyword evidence="2" id="KW-0067">ATP-binding</keyword>
<dbReference type="SUPFAM" id="SSF52172">
    <property type="entry name" value="CheY-like"/>
    <property type="match status" value="1"/>
</dbReference>
<reference evidence="9 10" key="2">
    <citation type="journal article" date="2012" name="Stand. Genomic Sci.">
        <title>Complete genome sequence of Thauera aminoaromatica strain MZ1T.</title>
        <authorList>
            <person name="Jiang K."/>
            <person name="Sanseverino J."/>
            <person name="Chauhan A."/>
            <person name="Lucas S."/>
            <person name="Copeland A."/>
            <person name="Lapidus A."/>
            <person name="Del Rio T.G."/>
            <person name="Dalin E."/>
            <person name="Tice H."/>
            <person name="Bruce D."/>
            <person name="Goodwin L."/>
            <person name="Pitluck S."/>
            <person name="Sims D."/>
            <person name="Brettin T."/>
            <person name="Detter J.C."/>
            <person name="Han C."/>
            <person name="Chang Y.J."/>
            <person name="Larimer F."/>
            <person name="Land M."/>
            <person name="Hauser L."/>
            <person name="Kyrpides N.C."/>
            <person name="Mikhailova N."/>
            <person name="Moser S."/>
            <person name="Jegier P."/>
            <person name="Close D."/>
            <person name="Debruyn J.M."/>
            <person name="Wang Y."/>
            <person name="Layton A.C."/>
            <person name="Allen M.S."/>
            <person name="Sayler G.S."/>
        </authorList>
    </citation>
    <scope>NUCLEOTIDE SEQUENCE [LARGE SCALE GENOMIC DNA]</scope>
    <source>
        <strain evidence="9 10">MZ1T</strain>
    </source>
</reference>
<evidence type="ECO:0000256" key="2">
    <source>
        <dbReference type="ARBA" id="ARBA00022840"/>
    </source>
</evidence>
<organism evidence="9 10">
    <name type="scientific">Thauera aminoaromatica</name>
    <dbReference type="NCBI Taxonomy" id="164330"/>
    <lineage>
        <taxon>Bacteria</taxon>
        <taxon>Pseudomonadati</taxon>
        <taxon>Pseudomonadota</taxon>
        <taxon>Betaproteobacteria</taxon>
        <taxon>Rhodocyclales</taxon>
        <taxon>Zoogloeaceae</taxon>
        <taxon>Thauera</taxon>
    </lineage>
</organism>
<evidence type="ECO:0000313" key="9">
    <source>
        <dbReference type="EMBL" id="ACK53142.1"/>
    </source>
</evidence>
<evidence type="ECO:0000256" key="6">
    <source>
        <dbReference type="PROSITE-ProRule" id="PRU00169"/>
    </source>
</evidence>
<dbReference type="InterPro" id="IPR002197">
    <property type="entry name" value="HTH_Fis"/>
</dbReference>
<dbReference type="RefSeq" id="WP_012584404.1">
    <property type="nucleotide sequence ID" value="NC_011662.2"/>
</dbReference>
<dbReference type="InterPro" id="IPR001789">
    <property type="entry name" value="Sig_transdc_resp-reg_receiver"/>
</dbReference>
<dbReference type="Gene3D" id="3.40.50.300">
    <property type="entry name" value="P-loop containing nucleotide triphosphate hydrolases"/>
    <property type="match status" value="1"/>
</dbReference>
<evidence type="ECO:0000259" key="7">
    <source>
        <dbReference type="PROSITE" id="PS50045"/>
    </source>
</evidence>
<dbReference type="STRING" id="85643.Tmz1t_0358"/>
<dbReference type="GO" id="GO:0006355">
    <property type="term" value="P:regulation of DNA-templated transcription"/>
    <property type="evidence" value="ECO:0007669"/>
    <property type="project" value="InterPro"/>
</dbReference>
<dbReference type="HOGENOM" id="CLU_000445_0_6_4"/>
<dbReference type="SUPFAM" id="SSF52540">
    <property type="entry name" value="P-loop containing nucleoside triphosphate hydrolases"/>
    <property type="match status" value="1"/>
</dbReference>
<dbReference type="FunFam" id="3.40.50.300:FF:000006">
    <property type="entry name" value="DNA-binding transcriptional regulator NtrC"/>
    <property type="match status" value="1"/>
</dbReference>
<protein>
    <submittedName>
        <fullName evidence="9">Two component, sigma54 specific, transcriptional regulator, Fis family</fullName>
    </submittedName>
</protein>
<dbReference type="InterPro" id="IPR025943">
    <property type="entry name" value="Sigma_54_int_dom_ATP-bd_2"/>
</dbReference>
<dbReference type="GO" id="GO:0043565">
    <property type="term" value="F:sequence-specific DNA binding"/>
    <property type="evidence" value="ECO:0007669"/>
    <property type="project" value="InterPro"/>
</dbReference>
<evidence type="ECO:0000256" key="1">
    <source>
        <dbReference type="ARBA" id="ARBA00022741"/>
    </source>
</evidence>
<dbReference type="eggNOG" id="COG2204">
    <property type="taxonomic scope" value="Bacteria"/>
</dbReference>
<dbReference type="SMART" id="SM00448">
    <property type="entry name" value="REC"/>
    <property type="match status" value="1"/>
</dbReference>
<keyword evidence="10" id="KW-1185">Reference proteome</keyword>
<accession>C4ZIK5</accession>
<dbReference type="PANTHER" id="PTHR32071:SF100">
    <property type="entry name" value="RESPONSE REGULATOR PROTEIN PILR"/>
    <property type="match status" value="1"/>
</dbReference>
<dbReference type="InterPro" id="IPR025944">
    <property type="entry name" value="Sigma_54_int_dom_CS"/>
</dbReference>
<dbReference type="PROSITE" id="PS50045">
    <property type="entry name" value="SIGMA54_INTERACT_4"/>
    <property type="match status" value="1"/>
</dbReference>
<dbReference type="Gene3D" id="3.40.50.2300">
    <property type="match status" value="1"/>
</dbReference>
<keyword evidence="5" id="KW-0804">Transcription</keyword>
<dbReference type="SMART" id="SM00382">
    <property type="entry name" value="AAA"/>
    <property type="match status" value="1"/>
</dbReference>
<dbReference type="InterPro" id="IPR002078">
    <property type="entry name" value="Sigma_54_int"/>
</dbReference>
<dbReference type="GO" id="GO:0000160">
    <property type="term" value="P:phosphorelay signal transduction system"/>
    <property type="evidence" value="ECO:0007669"/>
    <property type="project" value="InterPro"/>
</dbReference>
<dbReference type="GO" id="GO:0005524">
    <property type="term" value="F:ATP binding"/>
    <property type="evidence" value="ECO:0007669"/>
    <property type="project" value="UniProtKB-KW"/>
</dbReference>
<name>C4ZIK5_THASP</name>
<dbReference type="Pfam" id="PF00158">
    <property type="entry name" value="Sigma54_activat"/>
    <property type="match status" value="1"/>
</dbReference>
<proteinExistence type="predicted"/>
<feature type="modified residue" description="4-aspartylphosphate" evidence="6">
    <location>
        <position position="55"/>
    </location>
</feature>
<keyword evidence="4" id="KW-0238">DNA-binding</keyword>
<dbReference type="PROSITE" id="PS00675">
    <property type="entry name" value="SIGMA54_INTERACT_1"/>
    <property type="match status" value="1"/>
</dbReference>
<dbReference type="CDD" id="cd00009">
    <property type="entry name" value="AAA"/>
    <property type="match status" value="1"/>
</dbReference>
<dbReference type="AlphaFoldDB" id="C4ZIK5"/>
<reference evidence="10" key="1">
    <citation type="submission" date="2009-05" db="EMBL/GenBank/DDBJ databases">
        <title>Complete sequence of chromosome of Thauera sp. MZ1T.</title>
        <authorList>
            <consortium name="US DOE Joint Genome Institute"/>
            <person name="Lucas S."/>
            <person name="Copeland A."/>
            <person name="Lapidus A."/>
            <person name="Glavina del Rio T."/>
            <person name="Dalin E."/>
            <person name="Tice H."/>
            <person name="Bruce D."/>
            <person name="Goodwin L."/>
            <person name="Pitluck S."/>
            <person name="Sims D."/>
            <person name="Brettin T."/>
            <person name="Detter J.C."/>
            <person name="Han C."/>
            <person name="Larimer F."/>
            <person name="Land M."/>
            <person name="Hauser L."/>
            <person name="Kyrpides N."/>
            <person name="Mikhailova N."/>
            <person name="Sayler G.S."/>
        </authorList>
    </citation>
    <scope>NUCLEOTIDE SEQUENCE [LARGE SCALE GENOMIC DNA]</scope>
    <source>
        <strain evidence="10">MZ1T</strain>
    </source>
</reference>
<feature type="domain" description="Sigma-54 factor interaction" evidence="7">
    <location>
        <begin position="141"/>
        <end position="367"/>
    </location>
</feature>
<dbReference type="PROSITE" id="PS00676">
    <property type="entry name" value="SIGMA54_INTERACT_2"/>
    <property type="match status" value="1"/>
</dbReference>
<dbReference type="InterPro" id="IPR027417">
    <property type="entry name" value="P-loop_NTPase"/>
</dbReference>
<evidence type="ECO:0000256" key="3">
    <source>
        <dbReference type="ARBA" id="ARBA00023015"/>
    </source>
</evidence>
<sequence length="446" mass="49056">MSRSKVILVIDDDRGFRGLLTAQLADMGYDTTGAASWAEASACLKEIEPDLILLDMKLPDTTPELAVPELAAEYPVIVLTGYGSIRSAVSVIHAGALDYLTKPISLAELELTIARVLDNAEMRRSNALYKRQLAARQGSGLIGNSAAILALESLIDAVAPTNATVLIHGESGSGKEVVASAIHQRSERKNRELVTVDATTLSETLFESELFGHEKGAFTGADRQKKGLIEAAEGGTLFLDEIGEVSLANQARLLRLFESGTFRRVGGTKTLRADVRFIVATHRNLGLMVREGRFRSDLFFRLSSFVLTSPPLRDRREDIALLAEHFLSQFCRGQKKLFARDAITTLTAYDWPGNVRELRNVIERAVILARNAVVIRRDHVSMPELEGASVLSFSFEHPPTLKDLERSYFLRTLERFGGNRARTAAALGISERNVYRLIGLYGAELT</sequence>
<dbReference type="Proteomes" id="UP000002186">
    <property type="component" value="Chromosome"/>
</dbReference>
<keyword evidence="3" id="KW-0805">Transcription regulation</keyword>
<dbReference type="OrthoDB" id="9761705at2"/>
<dbReference type="InterPro" id="IPR011006">
    <property type="entry name" value="CheY-like_superfamily"/>
</dbReference>
<dbReference type="InterPro" id="IPR058031">
    <property type="entry name" value="AAA_lid_NorR"/>
</dbReference>
<dbReference type="InterPro" id="IPR009057">
    <property type="entry name" value="Homeodomain-like_sf"/>
</dbReference>
<dbReference type="Pfam" id="PF00072">
    <property type="entry name" value="Response_reg"/>
    <property type="match status" value="1"/>
</dbReference>
<evidence type="ECO:0000256" key="4">
    <source>
        <dbReference type="ARBA" id="ARBA00023125"/>
    </source>
</evidence>
<dbReference type="Gene3D" id="1.10.8.60">
    <property type="match status" value="1"/>
</dbReference>
<dbReference type="Gene3D" id="1.10.10.60">
    <property type="entry name" value="Homeodomain-like"/>
    <property type="match status" value="1"/>
</dbReference>
<dbReference type="Pfam" id="PF02954">
    <property type="entry name" value="HTH_8"/>
    <property type="match status" value="1"/>
</dbReference>